<dbReference type="PANTHER" id="PTHR20858:SF17">
    <property type="entry name" value="HYDROXYMETHYLPYRIMIDINE_PHOSPHOMETHYLPYRIMIDINE KINASE THI20-RELATED"/>
    <property type="match status" value="1"/>
</dbReference>
<gene>
    <name evidence="6" type="ORF">S01H1_12508</name>
</gene>
<dbReference type="AlphaFoldDB" id="X0RIG0"/>
<keyword evidence="3" id="KW-0418">Kinase</keyword>
<protein>
    <recommendedName>
        <fullName evidence="5">Pyridoxamine kinase/Phosphomethylpyrimidine kinase domain-containing protein</fullName>
    </recommendedName>
</protein>
<sequence>MPDQSRNTSRAECPVALTIAGSDSGGGAGIQADLKTFIVLGVYGTSAITAVTAQNTVEVADVQVLPASAVTAQIDAVMSDIGCDAAKTGMLATAEIVEAVAEAVTRWEVPNLVVDPVMISKSGHKLLADDACETLRTRLLPLADVVTPNIREAEILTGHAISDPEDMLSAARELCRTGCRAALIKGGHLPGDCDDYLYEAGDDSATVLSGRRIETTNTHGTGCTFSAALAAGLALGASVLESARLAKEFVTLAIAEALPLGSGHGPTNHIAAAEALRERLKANE</sequence>
<name>X0RIG0_9ZZZZ</name>
<dbReference type="InterPro" id="IPR013749">
    <property type="entry name" value="PM/HMP-P_kinase-1"/>
</dbReference>
<evidence type="ECO:0000256" key="3">
    <source>
        <dbReference type="ARBA" id="ARBA00022777"/>
    </source>
</evidence>
<evidence type="ECO:0000256" key="2">
    <source>
        <dbReference type="ARBA" id="ARBA00022741"/>
    </source>
</evidence>
<dbReference type="GO" id="GO:0008902">
    <property type="term" value="F:hydroxymethylpyrimidine kinase activity"/>
    <property type="evidence" value="ECO:0007669"/>
    <property type="project" value="TreeGrafter"/>
</dbReference>
<dbReference type="EMBL" id="BARS01006427">
    <property type="protein sequence ID" value="GAF68629.1"/>
    <property type="molecule type" value="Genomic_DNA"/>
</dbReference>
<dbReference type="GO" id="GO:0005524">
    <property type="term" value="F:ATP binding"/>
    <property type="evidence" value="ECO:0007669"/>
    <property type="project" value="UniProtKB-KW"/>
</dbReference>
<feature type="domain" description="Pyridoxamine kinase/Phosphomethylpyrimidine kinase" evidence="5">
    <location>
        <begin position="23"/>
        <end position="268"/>
    </location>
</feature>
<evidence type="ECO:0000256" key="4">
    <source>
        <dbReference type="ARBA" id="ARBA00022840"/>
    </source>
</evidence>
<evidence type="ECO:0000256" key="1">
    <source>
        <dbReference type="ARBA" id="ARBA00022679"/>
    </source>
</evidence>
<keyword evidence="1" id="KW-0808">Transferase</keyword>
<dbReference type="PANTHER" id="PTHR20858">
    <property type="entry name" value="PHOSPHOMETHYLPYRIMIDINE KINASE"/>
    <property type="match status" value="1"/>
</dbReference>
<reference evidence="6" key="1">
    <citation type="journal article" date="2014" name="Front. Microbiol.">
        <title>High frequency of phylogenetically diverse reductive dehalogenase-homologous genes in deep subseafloor sedimentary metagenomes.</title>
        <authorList>
            <person name="Kawai M."/>
            <person name="Futagami T."/>
            <person name="Toyoda A."/>
            <person name="Takaki Y."/>
            <person name="Nishi S."/>
            <person name="Hori S."/>
            <person name="Arai W."/>
            <person name="Tsubouchi T."/>
            <person name="Morono Y."/>
            <person name="Uchiyama I."/>
            <person name="Ito T."/>
            <person name="Fujiyama A."/>
            <person name="Inagaki F."/>
            <person name="Takami H."/>
        </authorList>
    </citation>
    <scope>NUCLEOTIDE SEQUENCE</scope>
    <source>
        <strain evidence="6">Expedition CK06-06</strain>
    </source>
</reference>
<dbReference type="Gene3D" id="3.40.1190.20">
    <property type="match status" value="1"/>
</dbReference>
<dbReference type="FunFam" id="3.40.1190.20:FF:000003">
    <property type="entry name" value="Phosphomethylpyrimidine kinase ThiD"/>
    <property type="match status" value="1"/>
</dbReference>
<dbReference type="GO" id="GO:0008972">
    <property type="term" value="F:phosphomethylpyrimidine kinase activity"/>
    <property type="evidence" value="ECO:0007669"/>
    <property type="project" value="InterPro"/>
</dbReference>
<evidence type="ECO:0000259" key="5">
    <source>
        <dbReference type="Pfam" id="PF08543"/>
    </source>
</evidence>
<proteinExistence type="predicted"/>
<keyword evidence="2" id="KW-0547">Nucleotide-binding</keyword>
<dbReference type="Pfam" id="PF08543">
    <property type="entry name" value="Phos_pyr_kin"/>
    <property type="match status" value="1"/>
</dbReference>
<keyword evidence="4" id="KW-0067">ATP-binding</keyword>
<evidence type="ECO:0000313" key="6">
    <source>
        <dbReference type="EMBL" id="GAF68629.1"/>
    </source>
</evidence>
<comment type="caution">
    <text evidence="6">The sequence shown here is derived from an EMBL/GenBank/DDBJ whole genome shotgun (WGS) entry which is preliminary data.</text>
</comment>
<dbReference type="NCBIfam" id="TIGR00097">
    <property type="entry name" value="HMP-P_kinase"/>
    <property type="match status" value="1"/>
</dbReference>
<dbReference type="InterPro" id="IPR004399">
    <property type="entry name" value="HMP/HMP-P_kinase_dom"/>
</dbReference>
<organism evidence="6">
    <name type="scientific">marine sediment metagenome</name>
    <dbReference type="NCBI Taxonomy" id="412755"/>
    <lineage>
        <taxon>unclassified sequences</taxon>
        <taxon>metagenomes</taxon>
        <taxon>ecological metagenomes</taxon>
    </lineage>
</organism>
<dbReference type="CDD" id="cd01169">
    <property type="entry name" value="HMPP_kinase"/>
    <property type="match status" value="1"/>
</dbReference>
<dbReference type="GO" id="GO:0009228">
    <property type="term" value="P:thiamine biosynthetic process"/>
    <property type="evidence" value="ECO:0007669"/>
    <property type="project" value="InterPro"/>
</dbReference>
<dbReference type="InterPro" id="IPR029056">
    <property type="entry name" value="Ribokinase-like"/>
</dbReference>
<accession>X0RIG0</accession>
<dbReference type="SUPFAM" id="SSF53613">
    <property type="entry name" value="Ribokinase-like"/>
    <property type="match status" value="1"/>
</dbReference>
<dbReference type="GO" id="GO:0005829">
    <property type="term" value="C:cytosol"/>
    <property type="evidence" value="ECO:0007669"/>
    <property type="project" value="TreeGrafter"/>
</dbReference>